<protein>
    <submittedName>
        <fullName evidence="1">Uncharacterized protein</fullName>
    </submittedName>
</protein>
<dbReference type="EMBL" id="KX641260">
    <property type="protein sequence ID" value="AOT24716.1"/>
    <property type="molecule type" value="Genomic_DNA"/>
</dbReference>
<name>A0A1D8EUQ4_9CAUD</name>
<proteinExistence type="predicted"/>
<dbReference type="Proteomes" id="UP000221167">
    <property type="component" value="Segment"/>
</dbReference>
<dbReference type="InterPro" id="IPR035341">
    <property type="entry name" value="Gp63"/>
</dbReference>
<dbReference type="GeneID" id="64946242"/>
<dbReference type="RefSeq" id="YP_010062447.1">
    <property type="nucleotide sequence ID" value="NC_054794.1"/>
</dbReference>
<evidence type="ECO:0000313" key="1">
    <source>
        <dbReference type="EMBL" id="AOT24716.1"/>
    </source>
</evidence>
<dbReference type="KEGG" id="vg:64946242"/>
<gene>
    <name evidence="1" type="primary">60</name>
    <name evidence="1" type="ORF">PBI_STASIA_60</name>
</gene>
<accession>A0A1D8EUQ4</accession>
<dbReference type="Pfam" id="PF17471">
    <property type="entry name" value="GP63"/>
    <property type="match status" value="1"/>
</dbReference>
<sequence>MPKPTPKRNLVHQQLLSGLIETKPVSWARKSLAKDKDGKEQVVKTTITRQGLRYPLAQNVSNHNVELAARRWTP</sequence>
<evidence type="ECO:0000313" key="2">
    <source>
        <dbReference type="Proteomes" id="UP000221167"/>
    </source>
</evidence>
<organism evidence="1 2">
    <name type="scientific">Mycobacterium phage Stasia</name>
    <dbReference type="NCBI Taxonomy" id="1897548"/>
    <lineage>
        <taxon>Viruses</taxon>
        <taxon>Duplodnaviria</taxon>
        <taxon>Heunggongvirae</taxon>
        <taxon>Uroviricota</taxon>
        <taxon>Caudoviricetes</taxon>
        <taxon>Backyardiganvirus</taxon>
        <taxon>Backyardiganvirus stasia</taxon>
    </lineage>
</organism>
<reference evidence="1 2" key="1">
    <citation type="submission" date="2016-07" db="EMBL/GenBank/DDBJ databases">
        <authorList>
            <person name="Pillay S."/>
            <person name="Muniram S."/>
            <person name="Rampersadh K."/>
            <person name="Moraka N.O."/>
            <person name="Mfene A."/>
            <person name="Sigauque P.S."/>
            <person name="Komo N."/>
            <person name="Mazeka N.P."/>
            <person name="Garlena R.A."/>
            <person name="Russell D.A."/>
            <person name="Bowman C.A."/>
            <person name="Rubin E."/>
            <person name="Larsen M.H."/>
            <person name="Guerrero C.A."/>
            <person name="Jacobs-Sera D."/>
            <person name="Hatfull G.F."/>
        </authorList>
    </citation>
    <scope>NUCLEOTIDE SEQUENCE [LARGE SCALE GENOMIC DNA]</scope>
</reference>
<keyword evidence="2" id="KW-1185">Reference proteome</keyword>